<organism evidence="1 2">
    <name type="scientific">Methanoculleus chikugoensis</name>
    <dbReference type="NCBI Taxonomy" id="118126"/>
    <lineage>
        <taxon>Archaea</taxon>
        <taxon>Methanobacteriati</taxon>
        <taxon>Methanobacteriota</taxon>
        <taxon>Stenosarchaea group</taxon>
        <taxon>Methanomicrobia</taxon>
        <taxon>Methanomicrobiales</taxon>
        <taxon>Methanomicrobiaceae</taxon>
        <taxon>Methanoculleus</taxon>
    </lineage>
</organism>
<dbReference type="AlphaFoldDB" id="A0A1M4MH30"/>
<dbReference type="Proteomes" id="UP000184671">
    <property type="component" value="Unassembled WGS sequence"/>
</dbReference>
<gene>
    <name evidence="1" type="ORF">L21_0004</name>
</gene>
<name>A0A1M4MH30_9EURY</name>
<evidence type="ECO:0000313" key="1">
    <source>
        <dbReference type="EMBL" id="SCL74140.1"/>
    </source>
</evidence>
<dbReference type="STRING" id="118126.L21_0004"/>
<protein>
    <recommendedName>
        <fullName evidence="3">DUF4276 domain-containing protein</fullName>
    </recommendedName>
</protein>
<reference evidence="1 2" key="1">
    <citation type="submission" date="2016-08" db="EMBL/GenBank/DDBJ databases">
        <authorList>
            <person name="Seilhamer J.J."/>
        </authorList>
    </citation>
    <scope>NUCLEOTIDE SEQUENCE [LARGE SCALE GENOMIC DNA]</scope>
    <source>
        <strain evidence="1">L21-II-0</strain>
    </source>
</reference>
<dbReference type="EMBL" id="FMID01000001">
    <property type="protein sequence ID" value="SCL74140.1"/>
    <property type="molecule type" value="Genomic_DNA"/>
</dbReference>
<proteinExistence type="predicted"/>
<evidence type="ECO:0008006" key="3">
    <source>
        <dbReference type="Google" id="ProtNLM"/>
    </source>
</evidence>
<accession>A0A1M4MH30</accession>
<sequence length="220" mass="25261">MTQFETSTVCIHLITEGPTDRKLLSALIPEMLEDRLLQFVEISSTQRVRTGKQAILNNHSIFSKFLHHGCSADADIIVVCVDNDRRPVKEGVGEDIITQISVFYEKFLEKNTFYQNPPCLVCAVPVSTIDYWMKAISERKSDCNEILPAMNIPRERIKEETYGKKCVFRGTFIDEGAIERKVKEIRKDGSLEKLRCLPSFQDFERYLKACFEERLSPGLC</sequence>
<evidence type="ECO:0000313" key="2">
    <source>
        <dbReference type="Proteomes" id="UP000184671"/>
    </source>
</evidence>